<dbReference type="SUPFAM" id="SSF51905">
    <property type="entry name" value="FAD/NAD(P)-binding domain"/>
    <property type="match status" value="1"/>
</dbReference>
<organism evidence="4 5">
    <name type="scientific">Phlyctema vagabunda</name>
    <dbReference type="NCBI Taxonomy" id="108571"/>
    <lineage>
        <taxon>Eukaryota</taxon>
        <taxon>Fungi</taxon>
        <taxon>Dikarya</taxon>
        <taxon>Ascomycota</taxon>
        <taxon>Pezizomycotina</taxon>
        <taxon>Leotiomycetes</taxon>
        <taxon>Helotiales</taxon>
        <taxon>Dermateaceae</taxon>
        <taxon>Phlyctema</taxon>
    </lineage>
</organism>
<accession>A0ABR4PAU6</accession>
<evidence type="ECO:0000259" key="2">
    <source>
        <dbReference type="Pfam" id="PF00732"/>
    </source>
</evidence>
<dbReference type="InterPro" id="IPR036188">
    <property type="entry name" value="FAD/NAD-bd_sf"/>
</dbReference>
<feature type="domain" description="Glucose-methanol-choline oxidoreductase C-terminal" evidence="3">
    <location>
        <begin position="363"/>
        <end position="502"/>
    </location>
</feature>
<sequence>MLTYYPDAVDFEHLQSVTNDDSWAPDNMRKYFERLERVTYLPNYIVGHGFNGWLTTSVTDLTLVLQDLQVLSMVVAAATAMGNGLAALVTTVTGVAEILLNDYNTASPGRDVAEGLYQVPMSIKSGARNGPREFILEVANAVNDDGSKKYKLDVRMQCLVSKIRFSTNGTTPKAIGVDFLDGESLYRADPRATNTEGGIPGSVDANKEIIISAGVFNTPQILKLSGVGPKEELEKWDIPVVVDLPGVGTNMQDRYEIGATNKFPRNFTLTEDCTFKLTPEEDPCLKQYQTNPIQRGVYTTSGLAMSAIKQSTAAAKDQQSITDLFMFGVPAYFKGYFPAYSTFGVADSKHFSWLTLKSHSRNNAGTVTLKSTDPRDTPEIVFNYFDTGVTANGEDELDLQAIYEGFQTNRKTFASALPLIGDSEEVWPGKSVKTEQQIKDYIKREAWGHHASCSCPIGADDDPLAVLDTRFRVRGVEGLRVVDASVFPKIPGKFIAAPIYMISEKAADIIIEDHANDVVNSTLPASKAKSYAIRR</sequence>
<dbReference type="Pfam" id="PF05199">
    <property type="entry name" value="GMC_oxred_C"/>
    <property type="match status" value="1"/>
</dbReference>
<dbReference type="Pfam" id="PF00732">
    <property type="entry name" value="GMC_oxred_N"/>
    <property type="match status" value="1"/>
</dbReference>
<dbReference type="EMBL" id="JBFCZG010000007">
    <property type="protein sequence ID" value="KAL3420445.1"/>
    <property type="molecule type" value="Genomic_DNA"/>
</dbReference>
<comment type="similarity">
    <text evidence="1">Belongs to the GMC oxidoreductase family.</text>
</comment>
<proteinExistence type="inferred from homology"/>
<dbReference type="Gene3D" id="3.50.50.60">
    <property type="entry name" value="FAD/NAD(P)-binding domain"/>
    <property type="match status" value="1"/>
</dbReference>
<dbReference type="InterPro" id="IPR000172">
    <property type="entry name" value="GMC_OxRdtase_N"/>
</dbReference>
<evidence type="ECO:0000313" key="4">
    <source>
        <dbReference type="EMBL" id="KAL3420445.1"/>
    </source>
</evidence>
<evidence type="ECO:0000256" key="1">
    <source>
        <dbReference type="ARBA" id="ARBA00010790"/>
    </source>
</evidence>
<keyword evidence="5" id="KW-1185">Reference proteome</keyword>
<dbReference type="PANTHER" id="PTHR11552:SF213">
    <property type="entry name" value="DEHYDROGENASE, PUTATIVE-RELATED"/>
    <property type="match status" value="1"/>
</dbReference>
<gene>
    <name evidence="4" type="ORF">PVAG01_08944</name>
</gene>
<dbReference type="InterPro" id="IPR007867">
    <property type="entry name" value="GMC_OxRtase_C"/>
</dbReference>
<dbReference type="SUPFAM" id="SSF54373">
    <property type="entry name" value="FAD-linked reductases, C-terminal domain"/>
    <property type="match status" value="1"/>
</dbReference>
<dbReference type="PANTHER" id="PTHR11552">
    <property type="entry name" value="GLUCOSE-METHANOL-CHOLINE GMC OXIDOREDUCTASE"/>
    <property type="match status" value="1"/>
</dbReference>
<feature type="domain" description="Glucose-methanol-choline oxidoreductase N-terminal" evidence="2">
    <location>
        <begin position="139"/>
        <end position="255"/>
    </location>
</feature>
<dbReference type="Proteomes" id="UP001629113">
    <property type="component" value="Unassembled WGS sequence"/>
</dbReference>
<dbReference type="PIRSF" id="PIRSF000137">
    <property type="entry name" value="Alcohol_oxidase"/>
    <property type="match status" value="1"/>
</dbReference>
<dbReference type="Gene3D" id="3.30.560.10">
    <property type="entry name" value="Glucose Oxidase, domain 3"/>
    <property type="match status" value="1"/>
</dbReference>
<protein>
    <submittedName>
        <fullName evidence="4">Oxygen-dependent choline dehydrogenase 1</fullName>
    </submittedName>
</protein>
<comment type="caution">
    <text evidence="4">The sequence shown here is derived from an EMBL/GenBank/DDBJ whole genome shotgun (WGS) entry which is preliminary data.</text>
</comment>
<name>A0ABR4PAU6_9HELO</name>
<evidence type="ECO:0000259" key="3">
    <source>
        <dbReference type="Pfam" id="PF05199"/>
    </source>
</evidence>
<evidence type="ECO:0000313" key="5">
    <source>
        <dbReference type="Proteomes" id="UP001629113"/>
    </source>
</evidence>
<dbReference type="InterPro" id="IPR012132">
    <property type="entry name" value="GMC_OxRdtase"/>
</dbReference>
<reference evidence="4 5" key="1">
    <citation type="submission" date="2024-06" db="EMBL/GenBank/DDBJ databases">
        <title>Complete genome of Phlyctema vagabunda strain 19-DSS-EL-015.</title>
        <authorList>
            <person name="Fiorenzani C."/>
        </authorList>
    </citation>
    <scope>NUCLEOTIDE SEQUENCE [LARGE SCALE GENOMIC DNA]</scope>
    <source>
        <strain evidence="4 5">19-DSS-EL-015</strain>
    </source>
</reference>